<evidence type="ECO:0000313" key="2">
    <source>
        <dbReference type="Proteomes" id="UP000509761"/>
    </source>
</evidence>
<dbReference type="RefSeq" id="WP_174788237.1">
    <property type="nucleotide sequence ID" value="NZ_CP054580.1"/>
</dbReference>
<sequence>MNTHIENDDYDDIKTVTTKTLTHVLNSLDENNGGRISHLIGWYGHVSRFHIYNCFDTESSSRIREPSRAWPYSKLKHSSTIKYHKQLAEMIREELKSRK</sequence>
<gene>
    <name evidence="1" type="ORF">FX987_02408</name>
</gene>
<reference evidence="1 2" key="1">
    <citation type="submission" date="2019-12" db="EMBL/GenBank/DDBJ databases">
        <title>Genome sequencing and assembly of endphytes of Porphyra tenera.</title>
        <authorList>
            <person name="Park J.M."/>
            <person name="Shin R."/>
            <person name="Jo S.H."/>
        </authorList>
    </citation>
    <scope>NUCLEOTIDE SEQUENCE [LARGE SCALE GENOMIC DNA]</scope>
    <source>
        <strain evidence="1 2">GPM3</strain>
    </source>
</reference>
<dbReference type="EMBL" id="CP054580">
    <property type="protein sequence ID" value="QKS24626.1"/>
    <property type="molecule type" value="Genomic_DNA"/>
</dbReference>
<protein>
    <submittedName>
        <fullName evidence="1">Uncharacterized protein</fullName>
    </submittedName>
</protein>
<evidence type="ECO:0000313" key="1">
    <source>
        <dbReference type="EMBL" id="QKS24626.1"/>
    </source>
</evidence>
<dbReference type="Proteomes" id="UP000509761">
    <property type="component" value="Chromosome"/>
</dbReference>
<keyword evidence="2" id="KW-1185">Reference proteome</keyword>
<proteinExistence type="predicted"/>
<dbReference type="AlphaFoldDB" id="A0AAP9NMS1"/>
<name>A0AAP9NMS1_9GAMM</name>
<accession>A0AAP9NMS1</accession>
<organism evidence="1 2">
    <name type="scientific">Vreelandella titanicae</name>
    <dbReference type="NCBI Taxonomy" id="664683"/>
    <lineage>
        <taxon>Bacteria</taxon>
        <taxon>Pseudomonadati</taxon>
        <taxon>Pseudomonadota</taxon>
        <taxon>Gammaproteobacteria</taxon>
        <taxon>Oceanospirillales</taxon>
        <taxon>Halomonadaceae</taxon>
        <taxon>Vreelandella</taxon>
    </lineage>
</organism>